<feature type="non-terminal residue" evidence="2">
    <location>
        <position position="1"/>
    </location>
</feature>
<reference evidence="3" key="2">
    <citation type="submission" date="2015-01" db="EMBL/GenBank/DDBJ databases">
        <title>Evolutionary Origins and Diversification of the Mycorrhizal Mutualists.</title>
        <authorList>
            <consortium name="DOE Joint Genome Institute"/>
            <consortium name="Mycorrhizal Genomics Consortium"/>
            <person name="Kohler A."/>
            <person name="Kuo A."/>
            <person name="Nagy L.G."/>
            <person name="Floudas D."/>
            <person name="Copeland A."/>
            <person name="Barry K.W."/>
            <person name="Cichocki N."/>
            <person name="Veneault-Fourrey C."/>
            <person name="LaButti K."/>
            <person name="Lindquist E.A."/>
            <person name="Lipzen A."/>
            <person name="Lundell T."/>
            <person name="Morin E."/>
            <person name="Murat C."/>
            <person name="Riley R."/>
            <person name="Ohm R."/>
            <person name="Sun H."/>
            <person name="Tunlid A."/>
            <person name="Henrissat B."/>
            <person name="Grigoriev I.V."/>
            <person name="Hibbett D.S."/>
            <person name="Martin F."/>
        </authorList>
    </citation>
    <scope>NUCLEOTIDE SEQUENCE [LARGE SCALE GENOMIC DNA]</scope>
    <source>
        <strain evidence="3">MUT 4182</strain>
    </source>
</reference>
<gene>
    <name evidence="2" type="ORF">M407DRAFT_29564</name>
</gene>
<feature type="compositionally biased region" description="Low complexity" evidence="1">
    <location>
        <begin position="312"/>
        <end position="323"/>
    </location>
</feature>
<dbReference type="OrthoDB" id="3267638at2759"/>
<feature type="region of interest" description="Disordered" evidence="1">
    <location>
        <begin position="292"/>
        <end position="339"/>
    </location>
</feature>
<feature type="compositionally biased region" description="Polar residues" evidence="1">
    <location>
        <begin position="301"/>
        <end position="311"/>
    </location>
</feature>
<protein>
    <submittedName>
        <fullName evidence="2">Uncharacterized protein</fullName>
    </submittedName>
</protein>
<feature type="compositionally biased region" description="Basic and acidic residues" evidence="1">
    <location>
        <begin position="376"/>
        <end position="395"/>
    </location>
</feature>
<dbReference type="HOGENOM" id="CLU_742254_0_0_1"/>
<dbReference type="EMBL" id="KN823160">
    <property type="protein sequence ID" value="KIO20810.1"/>
    <property type="molecule type" value="Genomic_DNA"/>
</dbReference>
<dbReference type="AlphaFoldDB" id="A0A0C3PZB3"/>
<name>A0A0C3PZB3_9AGAM</name>
<evidence type="ECO:0000313" key="3">
    <source>
        <dbReference type="Proteomes" id="UP000054248"/>
    </source>
</evidence>
<sequence>SSNRPAQLGVADERLLHILLRGVSAYHPWTWYLPSIIVDLPGEVVEGLAGRGPTFVARIAGVGGAFKRPAHEQTVQRRAVVARPVKRPTLASCIDRHGGPPKPAVQEHVLPKRPQNPPGWIEKFTLEGRVLVYSGCPTPNGPAEWVLRFDPRSGYHLTESGDESSNLQRDMADGYLLNIILRGVLIYHPSVVYLPVILLNVPGEIVKAFNILALTNDSLDLTTAATTTAIELLLYRPGIPEVTTIIDYAAPSIYTTAAFVRLDTRASHVVPVALDQRENRSCAVDEAVYAKSAEDVETSEETGSFTSNPDATSSSSRPQRTSQDIARLGPTSDPLLDGPRAAGVQELRSLLPLLEERAGQRHALRAWENTWTRATEQDRVEETRTEDDGHHDEVHTRRKRRGGKKNMCWKNKRRQDKDENERHPEAGPSGLR</sequence>
<reference evidence="2 3" key="1">
    <citation type="submission" date="2014-04" db="EMBL/GenBank/DDBJ databases">
        <authorList>
            <consortium name="DOE Joint Genome Institute"/>
            <person name="Kuo A."/>
            <person name="Girlanda M."/>
            <person name="Perotto S."/>
            <person name="Kohler A."/>
            <person name="Nagy L.G."/>
            <person name="Floudas D."/>
            <person name="Copeland A."/>
            <person name="Barry K.W."/>
            <person name="Cichocki N."/>
            <person name="Veneault-Fourrey C."/>
            <person name="LaButti K."/>
            <person name="Lindquist E.A."/>
            <person name="Lipzen A."/>
            <person name="Lundell T."/>
            <person name="Morin E."/>
            <person name="Murat C."/>
            <person name="Sun H."/>
            <person name="Tunlid A."/>
            <person name="Henrissat B."/>
            <person name="Grigoriev I.V."/>
            <person name="Hibbett D.S."/>
            <person name="Martin F."/>
            <person name="Nordberg H.P."/>
            <person name="Cantor M.N."/>
            <person name="Hua S.X."/>
        </authorList>
    </citation>
    <scope>NUCLEOTIDE SEQUENCE [LARGE SCALE GENOMIC DNA]</scope>
    <source>
        <strain evidence="2 3">MUT 4182</strain>
    </source>
</reference>
<keyword evidence="3" id="KW-1185">Reference proteome</keyword>
<evidence type="ECO:0000256" key="1">
    <source>
        <dbReference type="SAM" id="MobiDB-lite"/>
    </source>
</evidence>
<dbReference type="Proteomes" id="UP000054248">
    <property type="component" value="Unassembled WGS sequence"/>
</dbReference>
<feature type="region of interest" description="Disordered" evidence="1">
    <location>
        <begin position="91"/>
        <end position="112"/>
    </location>
</feature>
<accession>A0A0C3PZB3</accession>
<organism evidence="2 3">
    <name type="scientific">Tulasnella calospora MUT 4182</name>
    <dbReference type="NCBI Taxonomy" id="1051891"/>
    <lineage>
        <taxon>Eukaryota</taxon>
        <taxon>Fungi</taxon>
        <taxon>Dikarya</taxon>
        <taxon>Basidiomycota</taxon>
        <taxon>Agaricomycotina</taxon>
        <taxon>Agaricomycetes</taxon>
        <taxon>Cantharellales</taxon>
        <taxon>Tulasnellaceae</taxon>
        <taxon>Tulasnella</taxon>
    </lineage>
</organism>
<feature type="region of interest" description="Disordered" evidence="1">
    <location>
        <begin position="376"/>
        <end position="432"/>
    </location>
</feature>
<proteinExistence type="predicted"/>
<feature type="compositionally biased region" description="Basic and acidic residues" evidence="1">
    <location>
        <begin position="415"/>
        <end position="425"/>
    </location>
</feature>
<evidence type="ECO:0000313" key="2">
    <source>
        <dbReference type="EMBL" id="KIO20810.1"/>
    </source>
</evidence>